<name>A0A1V9XRT2_9ACAR</name>
<protein>
    <submittedName>
        <fullName evidence="2">Uncharacterized protein</fullName>
    </submittedName>
</protein>
<reference evidence="2 3" key="1">
    <citation type="journal article" date="2017" name="Gigascience">
        <title>Draft genome of the honey bee ectoparasitic mite, Tropilaelaps mercedesae, is shaped by the parasitic life history.</title>
        <authorList>
            <person name="Dong X."/>
            <person name="Armstrong S.D."/>
            <person name="Xia D."/>
            <person name="Makepeace B.L."/>
            <person name="Darby A.C."/>
            <person name="Kadowaki T."/>
        </authorList>
    </citation>
    <scope>NUCLEOTIDE SEQUENCE [LARGE SCALE GENOMIC DNA]</scope>
    <source>
        <strain evidence="2">Wuxi-XJTLU</strain>
    </source>
</reference>
<feature type="region of interest" description="Disordered" evidence="1">
    <location>
        <begin position="33"/>
        <end position="70"/>
    </location>
</feature>
<keyword evidence="3" id="KW-1185">Reference proteome</keyword>
<comment type="caution">
    <text evidence="2">The sequence shown here is derived from an EMBL/GenBank/DDBJ whole genome shotgun (WGS) entry which is preliminary data.</text>
</comment>
<organism evidence="2 3">
    <name type="scientific">Tropilaelaps mercedesae</name>
    <dbReference type="NCBI Taxonomy" id="418985"/>
    <lineage>
        <taxon>Eukaryota</taxon>
        <taxon>Metazoa</taxon>
        <taxon>Ecdysozoa</taxon>
        <taxon>Arthropoda</taxon>
        <taxon>Chelicerata</taxon>
        <taxon>Arachnida</taxon>
        <taxon>Acari</taxon>
        <taxon>Parasitiformes</taxon>
        <taxon>Mesostigmata</taxon>
        <taxon>Gamasina</taxon>
        <taxon>Dermanyssoidea</taxon>
        <taxon>Laelapidae</taxon>
        <taxon>Tropilaelaps</taxon>
    </lineage>
</organism>
<evidence type="ECO:0000256" key="1">
    <source>
        <dbReference type="SAM" id="MobiDB-lite"/>
    </source>
</evidence>
<sequence>MFKCRYIEIFKSSLSEMESSLNASMRPYGGGFGGRNFGGPAPRGGRPGPYDRMMGRGPPPPRPRDDGYGGVTTIMGTEADGAGVESRARPLVAAMDKVIWFICAASPTKPPRRTCTTSSRPCGRSTSTSYTRLVADPRVNAMWNSPRIATQQMPWSKTTRTWAPAT</sequence>
<dbReference type="AlphaFoldDB" id="A0A1V9XRT2"/>
<dbReference type="InParanoid" id="A0A1V9XRT2"/>
<dbReference type="EMBL" id="MNPL01005329">
    <property type="protein sequence ID" value="OQR76092.1"/>
    <property type="molecule type" value="Genomic_DNA"/>
</dbReference>
<evidence type="ECO:0000313" key="3">
    <source>
        <dbReference type="Proteomes" id="UP000192247"/>
    </source>
</evidence>
<feature type="compositionally biased region" description="Gly residues" evidence="1">
    <location>
        <begin position="33"/>
        <end position="47"/>
    </location>
</feature>
<dbReference type="Proteomes" id="UP000192247">
    <property type="component" value="Unassembled WGS sequence"/>
</dbReference>
<proteinExistence type="predicted"/>
<accession>A0A1V9XRT2</accession>
<gene>
    <name evidence="2" type="ORF">BIW11_03152</name>
</gene>
<evidence type="ECO:0000313" key="2">
    <source>
        <dbReference type="EMBL" id="OQR76092.1"/>
    </source>
</evidence>